<evidence type="ECO:0000259" key="11">
    <source>
        <dbReference type="PROSITE" id="PS50835"/>
    </source>
</evidence>
<feature type="chain" id="PRO_5037610587" evidence="10">
    <location>
        <begin position="17"/>
        <end position="325"/>
    </location>
</feature>
<evidence type="ECO:0000256" key="6">
    <source>
        <dbReference type="ARBA" id="ARBA00023157"/>
    </source>
</evidence>
<dbReference type="AlphaFoldDB" id="A0A979EQP0"/>
<comment type="subcellular location">
    <subcellularLocation>
        <location evidence="1">Cell membrane</location>
    </subcellularLocation>
</comment>
<dbReference type="CTD" id="100304509"/>
<protein>
    <submittedName>
        <fullName evidence="13">Novel immune-type receptor 3 isoform X1</fullName>
    </submittedName>
</protein>
<dbReference type="SUPFAM" id="SSF48726">
    <property type="entry name" value="Immunoglobulin"/>
    <property type="match status" value="2"/>
</dbReference>
<evidence type="ECO:0000256" key="1">
    <source>
        <dbReference type="ARBA" id="ARBA00004236"/>
    </source>
</evidence>
<dbReference type="SMART" id="SM00406">
    <property type="entry name" value="IGv"/>
    <property type="match status" value="2"/>
</dbReference>
<keyword evidence="9" id="KW-0812">Transmembrane</keyword>
<dbReference type="PANTHER" id="PTHR19433">
    <property type="entry name" value="T-CELL RECEPTOR ALPHA CHAIN V REGION-RELATED"/>
    <property type="match status" value="1"/>
</dbReference>
<evidence type="ECO:0000256" key="8">
    <source>
        <dbReference type="SAM" id="MobiDB-lite"/>
    </source>
</evidence>
<evidence type="ECO:0000256" key="10">
    <source>
        <dbReference type="SAM" id="SignalP"/>
    </source>
</evidence>
<dbReference type="GO" id="GO:0005886">
    <property type="term" value="C:plasma membrane"/>
    <property type="evidence" value="ECO:0007669"/>
    <property type="project" value="UniProtKB-SubCell"/>
</dbReference>
<dbReference type="Proteomes" id="UP000221080">
    <property type="component" value="Chromosome 25"/>
</dbReference>
<reference evidence="13" key="2">
    <citation type="submission" date="2025-08" db="UniProtKB">
        <authorList>
            <consortium name="RefSeq"/>
        </authorList>
    </citation>
    <scope>IDENTIFICATION</scope>
    <source>
        <tissue evidence="13">Blood</tissue>
    </source>
</reference>
<evidence type="ECO:0000256" key="4">
    <source>
        <dbReference type="ARBA" id="ARBA00022859"/>
    </source>
</evidence>
<proteinExistence type="predicted"/>
<evidence type="ECO:0000256" key="3">
    <source>
        <dbReference type="ARBA" id="ARBA00022729"/>
    </source>
</evidence>
<evidence type="ECO:0000256" key="7">
    <source>
        <dbReference type="ARBA" id="ARBA00023180"/>
    </source>
</evidence>
<evidence type="ECO:0000256" key="5">
    <source>
        <dbReference type="ARBA" id="ARBA00023136"/>
    </source>
</evidence>
<dbReference type="InterPro" id="IPR052051">
    <property type="entry name" value="TCR_complex_component"/>
</dbReference>
<dbReference type="Gene3D" id="2.60.40.10">
    <property type="entry name" value="Immunoglobulins"/>
    <property type="match status" value="2"/>
</dbReference>
<dbReference type="InterPro" id="IPR013783">
    <property type="entry name" value="Ig-like_fold"/>
</dbReference>
<feature type="domain" description="Ig-like" evidence="11">
    <location>
        <begin position="126"/>
        <end position="221"/>
    </location>
</feature>
<keyword evidence="4" id="KW-0391">Immunity</keyword>
<dbReference type="InterPro" id="IPR013106">
    <property type="entry name" value="Ig_V-set"/>
</dbReference>
<dbReference type="OrthoDB" id="6370831at2759"/>
<keyword evidence="5 9" id="KW-0472">Membrane</keyword>
<dbReference type="InterPro" id="IPR036179">
    <property type="entry name" value="Ig-like_dom_sf"/>
</dbReference>
<feature type="region of interest" description="Disordered" evidence="8">
    <location>
        <begin position="301"/>
        <end position="325"/>
    </location>
</feature>
<dbReference type="CDD" id="cd00099">
    <property type="entry name" value="IgV"/>
    <property type="match status" value="2"/>
</dbReference>
<dbReference type="InterPro" id="IPR007110">
    <property type="entry name" value="Ig-like_dom"/>
</dbReference>
<name>A0A979EQP0_ICTPU</name>
<dbReference type="PROSITE" id="PS50835">
    <property type="entry name" value="IG_LIKE"/>
    <property type="match status" value="2"/>
</dbReference>
<feature type="signal peptide" evidence="10">
    <location>
        <begin position="1"/>
        <end position="16"/>
    </location>
</feature>
<sequence>MITLFVALSLVITVKTSDVEDLQVQIVKRGENVTIKCDDFNGDKNKLVWFKQSFGKLPQLIVKPVEKTIRYGAGFNEGRFSTSVDKLFHLNIKEIKEEDSGTYFCAEELNSSLYFSSGTVLVVEAEEMKQHPPTVTVMENGESLTLQCSLKAFTSSCEGQSVYWFRHGSGESHPGIIYTHGDGSDECKKSSEAGSPTQSCVYTLPKRNLPTSDNGTFYCAVAACGQILFGNGTEVKVIQIKENNWIVYVLTTSNITSVIVIMVLVGVLLKKQRKGASSDHPNNTNQADDEDVLNYAAVSFAKKPSSSRTSRDKSHEDVYAQVKIK</sequence>
<feature type="compositionally biased region" description="Basic and acidic residues" evidence="8">
    <location>
        <begin position="309"/>
        <end position="318"/>
    </location>
</feature>
<keyword evidence="2" id="KW-1003">Cell membrane</keyword>
<dbReference type="PANTHER" id="PTHR19433:SF133">
    <property type="entry name" value="IMMUNE-TYPE RECEPTOR 5 PRECURSOR-RELATED"/>
    <property type="match status" value="1"/>
</dbReference>
<dbReference type="Pfam" id="PF07686">
    <property type="entry name" value="V-set"/>
    <property type="match status" value="2"/>
</dbReference>
<keyword evidence="3 10" id="KW-0732">Signal</keyword>
<feature type="transmembrane region" description="Helical" evidence="9">
    <location>
        <begin position="245"/>
        <end position="269"/>
    </location>
</feature>
<dbReference type="InterPro" id="IPR003599">
    <property type="entry name" value="Ig_sub"/>
</dbReference>
<keyword evidence="12" id="KW-1185">Reference proteome</keyword>
<dbReference type="GO" id="GO:0009617">
    <property type="term" value="P:response to bacterium"/>
    <property type="evidence" value="ECO:0007669"/>
    <property type="project" value="TreeGrafter"/>
</dbReference>
<evidence type="ECO:0000313" key="13">
    <source>
        <dbReference type="RefSeq" id="XP_047009801.1"/>
    </source>
</evidence>
<keyword evidence="9" id="KW-1133">Transmembrane helix</keyword>
<dbReference type="GeneID" id="100304509"/>
<evidence type="ECO:0000256" key="2">
    <source>
        <dbReference type="ARBA" id="ARBA00022475"/>
    </source>
</evidence>
<reference evidence="12" key="1">
    <citation type="journal article" date="2016" name="Nat. Commun.">
        <title>The channel catfish genome sequence provides insights into the evolution of scale formation in teleosts.</title>
        <authorList>
            <person name="Liu Z."/>
            <person name="Liu S."/>
            <person name="Yao J."/>
            <person name="Bao L."/>
            <person name="Zhang J."/>
            <person name="Li Y."/>
            <person name="Jiang C."/>
            <person name="Sun L."/>
            <person name="Wang R."/>
            <person name="Zhang Y."/>
            <person name="Zhou T."/>
            <person name="Zeng Q."/>
            <person name="Fu Q."/>
            <person name="Gao S."/>
            <person name="Li N."/>
            <person name="Koren S."/>
            <person name="Jiang Y."/>
            <person name="Zimin A."/>
            <person name="Xu P."/>
            <person name="Phillippy A.M."/>
            <person name="Geng X."/>
            <person name="Song L."/>
            <person name="Sun F."/>
            <person name="Li C."/>
            <person name="Wang X."/>
            <person name="Chen A."/>
            <person name="Jin Y."/>
            <person name="Yuan Z."/>
            <person name="Yang Y."/>
            <person name="Tan S."/>
            <person name="Peatman E."/>
            <person name="Lu J."/>
            <person name="Qin Z."/>
            <person name="Dunham R."/>
            <person name="Li Z."/>
            <person name="Sonstegard T."/>
            <person name="Feng J."/>
            <person name="Danzmann R.G."/>
            <person name="Schroeder S."/>
            <person name="Scheffler B."/>
            <person name="Duke M.V."/>
            <person name="Ballard L."/>
            <person name="Kucuktas H."/>
            <person name="Kaltenboeck L."/>
            <person name="Liu H."/>
            <person name="Armbruster J."/>
            <person name="Xie Y."/>
            <person name="Kirby M.L."/>
            <person name="Tian Y."/>
            <person name="Flanagan M.E."/>
            <person name="Mu W."/>
            <person name="Waldbieser G.C."/>
        </authorList>
    </citation>
    <scope>NUCLEOTIDE SEQUENCE [LARGE SCALE GENOMIC DNA]</scope>
    <source>
        <strain evidence="12">SDA103</strain>
    </source>
</reference>
<dbReference type="SMART" id="SM00409">
    <property type="entry name" value="IG"/>
    <property type="match status" value="2"/>
</dbReference>
<evidence type="ECO:0000256" key="9">
    <source>
        <dbReference type="SAM" id="Phobius"/>
    </source>
</evidence>
<keyword evidence="13" id="KW-0675">Receptor</keyword>
<keyword evidence="7" id="KW-0325">Glycoprotein</keyword>
<dbReference type="RefSeq" id="XP_047009801.1">
    <property type="nucleotide sequence ID" value="XM_047153845.2"/>
</dbReference>
<gene>
    <name evidence="13" type="primary">nitr3</name>
    <name evidence="13" type="synonym">NITR1</name>
</gene>
<evidence type="ECO:0000313" key="12">
    <source>
        <dbReference type="Proteomes" id="UP000221080"/>
    </source>
</evidence>
<keyword evidence="6" id="KW-1015">Disulfide bond</keyword>
<feature type="domain" description="Ig-like" evidence="11">
    <location>
        <begin position="27"/>
        <end position="116"/>
    </location>
</feature>
<accession>A0A979EQP0</accession>
<dbReference type="GO" id="GO:0002376">
    <property type="term" value="P:immune system process"/>
    <property type="evidence" value="ECO:0007669"/>
    <property type="project" value="UniProtKB-KW"/>
</dbReference>
<organism evidence="12 13">
    <name type="scientific">Ictalurus punctatus</name>
    <name type="common">Channel catfish</name>
    <name type="synonym">Silurus punctatus</name>
    <dbReference type="NCBI Taxonomy" id="7998"/>
    <lineage>
        <taxon>Eukaryota</taxon>
        <taxon>Metazoa</taxon>
        <taxon>Chordata</taxon>
        <taxon>Craniata</taxon>
        <taxon>Vertebrata</taxon>
        <taxon>Euteleostomi</taxon>
        <taxon>Actinopterygii</taxon>
        <taxon>Neopterygii</taxon>
        <taxon>Teleostei</taxon>
        <taxon>Ostariophysi</taxon>
        <taxon>Siluriformes</taxon>
        <taxon>Ictaluridae</taxon>
        <taxon>Ictalurus</taxon>
    </lineage>
</organism>